<sequence length="69" mass="7120">MRLEAPLIRQVTPGLATNKWGNIVVDDCGKSSIGKIYAGGDIVLGATTVILAMGEGCKAAAAMNEMLDV</sequence>
<dbReference type="InterPro" id="IPR036188">
    <property type="entry name" value="FAD/NAD-bd_sf"/>
</dbReference>
<dbReference type="EMBL" id="CAAHFH010000001">
    <property type="protein sequence ID" value="VGO19854.1"/>
    <property type="molecule type" value="Genomic_DNA"/>
</dbReference>
<dbReference type="Proteomes" id="UP000346198">
    <property type="component" value="Unassembled WGS sequence"/>
</dbReference>
<organism evidence="1 2">
    <name type="scientific">Pontiella sulfatireligans</name>
    <dbReference type="NCBI Taxonomy" id="2750658"/>
    <lineage>
        <taxon>Bacteria</taxon>
        <taxon>Pseudomonadati</taxon>
        <taxon>Kiritimatiellota</taxon>
        <taxon>Kiritimatiellia</taxon>
        <taxon>Kiritimatiellales</taxon>
        <taxon>Pontiellaceae</taxon>
        <taxon>Pontiella</taxon>
    </lineage>
</organism>
<evidence type="ECO:0000313" key="2">
    <source>
        <dbReference type="Proteomes" id="UP000346198"/>
    </source>
</evidence>
<dbReference type="Gene3D" id="3.50.50.60">
    <property type="entry name" value="FAD/NAD(P)-binding domain"/>
    <property type="match status" value="1"/>
</dbReference>
<dbReference type="SUPFAM" id="SSF51905">
    <property type="entry name" value="FAD/NAD(P)-binding domain"/>
    <property type="match status" value="1"/>
</dbReference>
<keyword evidence="2" id="KW-1185">Reference proteome</keyword>
<dbReference type="AlphaFoldDB" id="A0A6C2UKM0"/>
<gene>
    <name evidence="1" type="ORF">SCARR_01914</name>
</gene>
<protein>
    <recommendedName>
        <fullName evidence="3">Glutamate synthase [NADPH] small chain</fullName>
    </recommendedName>
</protein>
<evidence type="ECO:0000313" key="1">
    <source>
        <dbReference type="EMBL" id="VGO19854.1"/>
    </source>
</evidence>
<proteinExistence type="predicted"/>
<accession>A0A6C2UKM0</accession>
<reference evidence="1 2" key="1">
    <citation type="submission" date="2019-04" db="EMBL/GenBank/DDBJ databases">
        <authorList>
            <person name="Van Vliet M D."/>
        </authorList>
    </citation>
    <scope>NUCLEOTIDE SEQUENCE [LARGE SCALE GENOMIC DNA]</scope>
    <source>
        <strain evidence="1 2">F21</strain>
    </source>
</reference>
<name>A0A6C2UKM0_9BACT</name>
<evidence type="ECO:0008006" key="3">
    <source>
        <dbReference type="Google" id="ProtNLM"/>
    </source>
</evidence>